<feature type="signal peptide" evidence="2">
    <location>
        <begin position="1"/>
        <end position="17"/>
    </location>
</feature>
<evidence type="ECO:0000256" key="2">
    <source>
        <dbReference type="SAM" id="SignalP"/>
    </source>
</evidence>
<evidence type="ECO:0000313" key="4">
    <source>
        <dbReference type="Proteomes" id="UP001162162"/>
    </source>
</evidence>
<reference evidence="3" key="1">
    <citation type="journal article" date="2023" name="Insect Mol. Biol.">
        <title>Genome sequencing provides insights into the evolution of gene families encoding plant cell wall-degrading enzymes in longhorned beetles.</title>
        <authorList>
            <person name="Shin N.R."/>
            <person name="Okamura Y."/>
            <person name="Kirsch R."/>
            <person name="Pauchet Y."/>
        </authorList>
    </citation>
    <scope>NUCLEOTIDE SEQUENCE</scope>
    <source>
        <strain evidence="3">AMC_N1</strain>
    </source>
</reference>
<feature type="chain" id="PRO_5043608701" evidence="2">
    <location>
        <begin position="18"/>
        <end position="264"/>
    </location>
</feature>
<dbReference type="InterPro" id="IPR036291">
    <property type="entry name" value="NAD(P)-bd_dom_sf"/>
</dbReference>
<dbReference type="PANTHER" id="PTHR43157">
    <property type="entry name" value="PHOSPHATIDYLINOSITOL-GLYCAN BIOSYNTHESIS CLASS F PROTEIN-RELATED"/>
    <property type="match status" value="1"/>
</dbReference>
<dbReference type="AlphaFoldDB" id="A0AAV8YX49"/>
<dbReference type="Gene3D" id="3.40.50.720">
    <property type="entry name" value="NAD(P)-binding Rossmann-like Domain"/>
    <property type="match status" value="2"/>
</dbReference>
<name>A0AAV8YX49_9CUCU</name>
<proteinExistence type="predicted"/>
<sequence>MVLFIILVVLALSLVLTKLYVVLTHSICKSNVCLLGKTALVTGGNAGIGYEIVLNLASRGCRVIIADKEHDPNLGEKIFRETNSTNVVCKHVDLASFKSIRAFAKEIVDSEEKLNILVNNAGIGSSATVTEDGLGLLKKSSGRIIFTSSLLSHLNNLTLDNLRFGTDVSTYSNSKLCDIIAADMFSHKLKEFNVTSNSYHPWIVATTIFKTSRGQIKTLSMLSFWILVLEYMSLLVGRAYDKKFCEAIWKASEELVKLEPHEKI</sequence>
<accession>A0AAV8YX49</accession>
<comment type="caution">
    <text evidence="3">The sequence shown here is derived from an EMBL/GenBank/DDBJ whole genome shotgun (WGS) entry which is preliminary data.</text>
</comment>
<protein>
    <submittedName>
        <fullName evidence="3">Uncharacterized protein</fullName>
    </submittedName>
</protein>
<keyword evidence="4" id="KW-1185">Reference proteome</keyword>
<dbReference type="PRINTS" id="PR00081">
    <property type="entry name" value="GDHRDH"/>
</dbReference>
<dbReference type="Pfam" id="PF00106">
    <property type="entry name" value="adh_short"/>
    <property type="match status" value="1"/>
</dbReference>
<evidence type="ECO:0000313" key="3">
    <source>
        <dbReference type="EMBL" id="KAJ8956159.1"/>
    </source>
</evidence>
<organism evidence="3 4">
    <name type="scientific">Aromia moschata</name>
    <dbReference type="NCBI Taxonomy" id="1265417"/>
    <lineage>
        <taxon>Eukaryota</taxon>
        <taxon>Metazoa</taxon>
        <taxon>Ecdysozoa</taxon>
        <taxon>Arthropoda</taxon>
        <taxon>Hexapoda</taxon>
        <taxon>Insecta</taxon>
        <taxon>Pterygota</taxon>
        <taxon>Neoptera</taxon>
        <taxon>Endopterygota</taxon>
        <taxon>Coleoptera</taxon>
        <taxon>Polyphaga</taxon>
        <taxon>Cucujiformia</taxon>
        <taxon>Chrysomeloidea</taxon>
        <taxon>Cerambycidae</taxon>
        <taxon>Cerambycinae</taxon>
        <taxon>Callichromatini</taxon>
        <taxon>Aromia</taxon>
    </lineage>
</organism>
<gene>
    <name evidence="3" type="ORF">NQ318_020710</name>
</gene>
<dbReference type="SUPFAM" id="SSF51735">
    <property type="entry name" value="NAD(P)-binding Rossmann-fold domains"/>
    <property type="match status" value="1"/>
</dbReference>
<dbReference type="Proteomes" id="UP001162162">
    <property type="component" value="Unassembled WGS sequence"/>
</dbReference>
<dbReference type="EMBL" id="JAPWTK010000032">
    <property type="protein sequence ID" value="KAJ8956159.1"/>
    <property type="molecule type" value="Genomic_DNA"/>
</dbReference>
<dbReference type="InterPro" id="IPR002347">
    <property type="entry name" value="SDR_fam"/>
</dbReference>
<dbReference type="PANTHER" id="PTHR43157:SF31">
    <property type="entry name" value="PHOSPHATIDYLINOSITOL-GLYCAN BIOSYNTHESIS CLASS F PROTEIN"/>
    <property type="match status" value="1"/>
</dbReference>
<keyword evidence="1" id="KW-0560">Oxidoreductase</keyword>
<evidence type="ECO:0000256" key="1">
    <source>
        <dbReference type="ARBA" id="ARBA00023002"/>
    </source>
</evidence>
<dbReference type="GO" id="GO:0016491">
    <property type="term" value="F:oxidoreductase activity"/>
    <property type="evidence" value="ECO:0007669"/>
    <property type="project" value="UniProtKB-KW"/>
</dbReference>
<keyword evidence="2" id="KW-0732">Signal</keyword>